<dbReference type="Pfam" id="PF00005">
    <property type="entry name" value="ABC_tran"/>
    <property type="match status" value="1"/>
</dbReference>
<dbReference type="PANTHER" id="PTHR24220">
    <property type="entry name" value="IMPORT ATP-BINDING PROTEIN"/>
    <property type="match status" value="1"/>
</dbReference>
<comment type="caution">
    <text evidence="12">The sequence shown here is derived from an EMBL/GenBank/DDBJ whole genome shotgun (WGS) entry which is preliminary data.</text>
</comment>
<dbReference type="InterPro" id="IPR015854">
    <property type="entry name" value="ABC_transpr_LolD-like"/>
</dbReference>
<dbReference type="SMART" id="SM00382">
    <property type="entry name" value="AAA"/>
    <property type="match status" value="1"/>
</dbReference>
<dbReference type="FunFam" id="3.40.50.300:FF:000056">
    <property type="entry name" value="Cell division ATP-binding protein FtsE"/>
    <property type="match status" value="1"/>
</dbReference>
<evidence type="ECO:0000256" key="1">
    <source>
        <dbReference type="ARBA" id="ARBA00002579"/>
    </source>
</evidence>
<dbReference type="EMBL" id="JANDBC010000003">
    <property type="protein sequence ID" value="MCP9292580.1"/>
    <property type="molecule type" value="Genomic_DNA"/>
</dbReference>
<dbReference type="Gene3D" id="3.40.50.300">
    <property type="entry name" value="P-loop containing nucleotide triphosphate hydrolases"/>
    <property type="match status" value="1"/>
</dbReference>
<evidence type="ECO:0000256" key="7">
    <source>
        <dbReference type="ARBA" id="ARBA00022840"/>
    </source>
</evidence>
<keyword evidence="7 10" id="KW-0067">ATP-binding</keyword>
<dbReference type="InterPro" id="IPR017871">
    <property type="entry name" value="ABC_transporter-like_CS"/>
</dbReference>
<name>A0A9X2L5D1_9BACT</name>
<comment type="subcellular location">
    <subcellularLocation>
        <location evidence="10">Cell membrane</location>
        <topology evidence="10">Peripheral membrane protein</topology>
        <orientation evidence="10">Cytoplasmic side</orientation>
    </subcellularLocation>
</comment>
<gene>
    <name evidence="10 12" type="primary">ftsE</name>
    <name evidence="12" type="ORF">NM125_13410</name>
</gene>
<keyword evidence="6 10" id="KW-0547">Nucleotide-binding</keyword>
<keyword evidence="9 10" id="KW-0131">Cell cycle</keyword>
<dbReference type="PROSITE" id="PS00211">
    <property type="entry name" value="ABC_TRANSPORTER_1"/>
    <property type="match status" value="1"/>
</dbReference>
<dbReference type="GO" id="GO:0051301">
    <property type="term" value="P:cell division"/>
    <property type="evidence" value="ECO:0007669"/>
    <property type="project" value="UniProtKB-UniRule"/>
</dbReference>
<dbReference type="InterPro" id="IPR027417">
    <property type="entry name" value="P-loop_NTPase"/>
</dbReference>
<dbReference type="GO" id="GO:0005524">
    <property type="term" value="F:ATP binding"/>
    <property type="evidence" value="ECO:0007669"/>
    <property type="project" value="UniProtKB-UniRule"/>
</dbReference>
<evidence type="ECO:0000256" key="3">
    <source>
        <dbReference type="ARBA" id="ARBA00020019"/>
    </source>
</evidence>
<keyword evidence="5 10" id="KW-0132">Cell division</keyword>
<keyword evidence="13" id="KW-1185">Reference proteome</keyword>
<evidence type="ECO:0000256" key="8">
    <source>
        <dbReference type="ARBA" id="ARBA00023136"/>
    </source>
</evidence>
<dbReference type="GO" id="GO:0022857">
    <property type="term" value="F:transmembrane transporter activity"/>
    <property type="evidence" value="ECO:0007669"/>
    <property type="project" value="TreeGrafter"/>
</dbReference>
<evidence type="ECO:0000256" key="2">
    <source>
        <dbReference type="ARBA" id="ARBA00005417"/>
    </source>
</evidence>
<dbReference type="InterPro" id="IPR003593">
    <property type="entry name" value="AAA+_ATPase"/>
</dbReference>
<dbReference type="PROSITE" id="PS50893">
    <property type="entry name" value="ABC_TRANSPORTER_2"/>
    <property type="match status" value="1"/>
</dbReference>
<dbReference type="RefSeq" id="WP_255135475.1">
    <property type="nucleotide sequence ID" value="NZ_CP175953.1"/>
</dbReference>
<comment type="similarity">
    <text evidence="2 10">Belongs to the ABC transporter superfamily.</text>
</comment>
<evidence type="ECO:0000313" key="13">
    <source>
        <dbReference type="Proteomes" id="UP001139125"/>
    </source>
</evidence>
<dbReference type="Proteomes" id="UP001139125">
    <property type="component" value="Unassembled WGS sequence"/>
</dbReference>
<dbReference type="PANTHER" id="PTHR24220:SF470">
    <property type="entry name" value="CELL DIVISION ATP-BINDING PROTEIN FTSE"/>
    <property type="match status" value="1"/>
</dbReference>
<comment type="subunit">
    <text evidence="10">Homodimer. Forms a membrane-associated complex with FtsX.</text>
</comment>
<sequence length="234" mass="26728">MSETAVIELKNVTLRYDHTRVLDDVNFKLHNGEFAYLIGPTGIGKSSFLKLLYRDVVPDTGTVRVTEYPVNKISEREVPMLRRRLGIVFQDFQLLQDRNVHDNVAFALQVTGEKPKFIKQRVLEVLTMVGLSHRRKHMPKDLSGGEQQRVVIARALANEPRILLADEPTGNLDPKATKDIMELLRSINNRGMAVLMVTHDYAVVKKYRARTVRMVNGKTQNLIWKGEKLVPEKT</sequence>
<evidence type="ECO:0000256" key="6">
    <source>
        <dbReference type="ARBA" id="ARBA00022741"/>
    </source>
</evidence>
<evidence type="ECO:0000256" key="5">
    <source>
        <dbReference type="ARBA" id="ARBA00022618"/>
    </source>
</evidence>
<accession>A0A9X2L5D1</accession>
<evidence type="ECO:0000256" key="9">
    <source>
        <dbReference type="ARBA" id="ARBA00023306"/>
    </source>
</evidence>
<dbReference type="GO" id="GO:0005886">
    <property type="term" value="C:plasma membrane"/>
    <property type="evidence" value="ECO:0007669"/>
    <property type="project" value="UniProtKB-SubCell"/>
</dbReference>
<dbReference type="InterPro" id="IPR005286">
    <property type="entry name" value="Cell_div_FtsE"/>
</dbReference>
<comment type="function">
    <text evidence="1">Part of the ABC transporter FtsEX involved in cellular division. Important for assembly or stability of the septal ring.</text>
</comment>
<protein>
    <recommendedName>
        <fullName evidence="3 10">Cell division ATP-binding protein FtsE</fullName>
    </recommendedName>
</protein>
<keyword evidence="4 10" id="KW-1003">Cell membrane</keyword>
<evidence type="ECO:0000313" key="12">
    <source>
        <dbReference type="EMBL" id="MCP9292580.1"/>
    </source>
</evidence>
<dbReference type="SUPFAM" id="SSF52540">
    <property type="entry name" value="P-loop containing nucleoside triphosphate hydrolases"/>
    <property type="match status" value="1"/>
</dbReference>
<evidence type="ECO:0000259" key="11">
    <source>
        <dbReference type="PROSITE" id="PS50893"/>
    </source>
</evidence>
<dbReference type="GO" id="GO:0016887">
    <property type="term" value="F:ATP hydrolysis activity"/>
    <property type="evidence" value="ECO:0007669"/>
    <property type="project" value="InterPro"/>
</dbReference>
<feature type="domain" description="ABC transporter" evidence="11">
    <location>
        <begin position="7"/>
        <end position="234"/>
    </location>
</feature>
<dbReference type="InterPro" id="IPR003439">
    <property type="entry name" value="ABC_transporter-like_ATP-bd"/>
</dbReference>
<dbReference type="NCBIfam" id="TIGR02673">
    <property type="entry name" value="FtsE"/>
    <property type="match status" value="1"/>
</dbReference>
<evidence type="ECO:0000256" key="10">
    <source>
        <dbReference type="RuleBase" id="RU365094"/>
    </source>
</evidence>
<dbReference type="AlphaFoldDB" id="A0A9X2L5D1"/>
<organism evidence="12 13">
    <name type="scientific">Gracilimonas sediminicola</name>
    <dbReference type="NCBI Taxonomy" id="2952158"/>
    <lineage>
        <taxon>Bacteria</taxon>
        <taxon>Pseudomonadati</taxon>
        <taxon>Balneolota</taxon>
        <taxon>Balneolia</taxon>
        <taxon>Balneolales</taxon>
        <taxon>Balneolaceae</taxon>
        <taxon>Gracilimonas</taxon>
    </lineage>
</organism>
<keyword evidence="8 10" id="KW-0472">Membrane</keyword>
<evidence type="ECO:0000256" key="4">
    <source>
        <dbReference type="ARBA" id="ARBA00022475"/>
    </source>
</evidence>
<reference evidence="12" key="1">
    <citation type="submission" date="2022-06" db="EMBL/GenBank/DDBJ databases">
        <title>Gracilimonas sp. CAU 1638 isolated from sea sediment.</title>
        <authorList>
            <person name="Kim W."/>
        </authorList>
    </citation>
    <scope>NUCLEOTIDE SEQUENCE</scope>
    <source>
        <strain evidence="12">CAU 1638</strain>
    </source>
</reference>
<proteinExistence type="inferred from homology"/>